<keyword evidence="1" id="KW-0472">Membrane</keyword>
<protein>
    <submittedName>
        <fullName evidence="2">Uncharacterized protein</fullName>
    </submittedName>
</protein>
<name>A0A934VYT0_9BACT</name>
<dbReference type="RefSeq" id="WP_200274365.1">
    <property type="nucleotide sequence ID" value="NZ_JAENIJ010000126.1"/>
</dbReference>
<dbReference type="EMBL" id="JAENIJ010000126">
    <property type="protein sequence ID" value="MBK1884824.1"/>
    <property type="molecule type" value="Genomic_DNA"/>
</dbReference>
<keyword evidence="3" id="KW-1185">Reference proteome</keyword>
<keyword evidence="1" id="KW-1133">Transmembrane helix</keyword>
<accession>A0A934VYT0</accession>
<comment type="caution">
    <text evidence="2">The sequence shown here is derived from an EMBL/GenBank/DDBJ whole genome shotgun (WGS) entry which is preliminary data.</text>
</comment>
<dbReference type="AlphaFoldDB" id="A0A934VYT0"/>
<keyword evidence="1" id="KW-0812">Transmembrane</keyword>
<evidence type="ECO:0000256" key="1">
    <source>
        <dbReference type="SAM" id="Phobius"/>
    </source>
</evidence>
<organism evidence="2 3">
    <name type="scientific">Luteolibacter pohnpeiensis</name>
    <dbReference type="NCBI Taxonomy" id="454153"/>
    <lineage>
        <taxon>Bacteria</taxon>
        <taxon>Pseudomonadati</taxon>
        <taxon>Verrucomicrobiota</taxon>
        <taxon>Verrucomicrobiia</taxon>
        <taxon>Verrucomicrobiales</taxon>
        <taxon>Verrucomicrobiaceae</taxon>
        <taxon>Luteolibacter</taxon>
    </lineage>
</organism>
<gene>
    <name evidence="2" type="ORF">JIN85_20610</name>
</gene>
<evidence type="ECO:0000313" key="2">
    <source>
        <dbReference type="EMBL" id="MBK1884824.1"/>
    </source>
</evidence>
<sequence length="261" mass="28955">MQTAPVLTAFLLLAFALGVIANLRQLAATARLARWLHEHRPNLWRELGRPGSTFFKGDLDNGYLKRTSALQAMNRLMPLHAYLRHINDAEALGCLRSHRIWGVLAMLFMFLFVAGILFGVARDKIRPRVQPSVSGHHQGEHAVVGNPAGWSAPVVDWGSTSARWLPTLRTFGRNKTMHPMELFTDDGTFSGRGYVIGEVGARQGRFMCEAEPRGSAVLAGPLAIRLDESILRISPLDHQLGGFWGIELSFKELSDAKEHQA</sequence>
<feature type="transmembrane region" description="Helical" evidence="1">
    <location>
        <begin position="100"/>
        <end position="121"/>
    </location>
</feature>
<proteinExistence type="predicted"/>
<feature type="non-terminal residue" evidence="2">
    <location>
        <position position="261"/>
    </location>
</feature>
<evidence type="ECO:0000313" key="3">
    <source>
        <dbReference type="Proteomes" id="UP000603141"/>
    </source>
</evidence>
<reference evidence="2" key="1">
    <citation type="submission" date="2021-01" db="EMBL/GenBank/DDBJ databases">
        <title>Modified the classification status of verrucomicrobia.</title>
        <authorList>
            <person name="Feng X."/>
        </authorList>
    </citation>
    <scope>NUCLEOTIDE SEQUENCE</scope>
    <source>
        <strain evidence="2">KCTC 22041</strain>
    </source>
</reference>
<dbReference type="Proteomes" id="UP000603141">
    <property type="component" value="Unassembled WGS sequence"/>
</dbReference>